<dbReference type="InterPro" id="IPR033121">
    <property type="entry name" value="PEPTIDASE_A1"/>
</dbReference>
<dbReference type="PANTHER" id="PTHR47966">
    <property type="entry name" value="BETA-SITE APP-CLEAVING ENZYME, ISOFORM A-RELATED"/>
    <property type="match status" value="1"/>
</dbReference>
<organism evidence="7 8">
    <name type="scientific">Massariosphaeria phaeospora</name>
    <dbReference type="NCBI Taxonomy" id="100035"/>
    <lineage>
        <taxon>Eukaryota</taxon>
        <taxon>Fungi</taxon>
        <taxon>Dikarya</taxon>
        <taxon>Ascomycota</taxon>
        <taxon>Pezizomycotina</taxon>
        <taxon>Dothideomycetes</taxon>
        <taxon>Pleosporomycetidae</taxon>
        <taxon>Pleosporales</taxon>
        <taxon>Pleosporales incertae sedis</taxon>
        <taxon>Massariosphaeria</taxon>
    </lineage>
</organism>
<name>A0A7C8M953_9PLEO</name>
<dbReference type="GO" id="GO:0004190">
    <property type="term" value="F:aspartic-type endopeptidase activity"/>
    <property type="evidence" value="ECO:0007669"/>
    <property type="project" value="UniProtKB-KW"/>
</dbReference>
<dbReference type="FunFam" id="2.40.70.10:FF:000024">
    <property type="entry name" value="Endothiapepsin"/>
    <property type="match status" value="1"/>
</dbReference>
<dbReference type="InterPro" id="IPR001461">
    <property type="entry name" value="Aspartic_peptidase_A1"/>
</dbReference>
<dbReference type="Gene3D" id="2.40.70.10">
    <property type="entry name" value="Acid Proteases"/>
    <property type="match status" value="2"/>
</dbReference>
<dbReference type="OrthoDB" id="2747330at2759"/>
<dbReference type="PROSITE" id="PS51767">
    <property type="entry name" value="PEPTIDASE_A1"/>
    <property type="match status" value="1"/>
</dbReference>
<feature type="chain" id="PRO_5028921892" evidence="5">
    <location>
        <begin position="21"/>
        <end position="395"/>
    </location>
</feature>
<keyword evidence="3" id="KW-0064">Aspartyl protease</keyword>
<keyword evidence="2" id="KW-0645">Protease</keyword>
<dbReference type="Proteomes" id="UP000481861">
    <property type="component" value="Unassembled WGS sequence"/>
</dbReference>
<dbReference type="PRINTS" id="PR00792">
    <property type="entry name" value="PEPSIN"/>
</dbReference>
<keyword evidence="4" id="KW-0378">Hydrolase</keyword>
<dbReference type="InterPro" id="IPR034163">
    <property type="entry name" value="Aspergillopepsin-like_cat_dom"/>
</dbReference>
<evidence type="ECO:0000313" key="7">
    <source>
        <dbReference type="EMBL" id="KAF2874220.1"/>
    </source>
</evidence>
<dbReference type="EMBL" id="JAADJZ010000006">
    <property type="protein sequence ID" value="KAF2874220.1"/>
    <property type="molecule type" value="Genomic_DNA"/>
</dbReference>
<comment type="similarity">
    <text evidence="1">Belongs to the peptidase A1 family.</text>
</comment>
<proteinExistence type="inferred from homology"/>
<protein>
    <submittedName>
        <fullName evidence="7">Aspartic peptidase domain-containing protein</fullName>
    </submittedName>
</protein>
<feature type="signal peptide" evidence="5">
    <location>
        <begin position="1"/>
        <end position="20"/>
    </location>
</feature>
<evidence type="ECO:0000313" key="8">
    <source>
        <dbReference type="Proteomes" id="UP000481861"/>
    </source>
</evidence>
<evidence type="ECO:0000256" key="5">
    <source>
        <dbReference type="SAM" id="SignalP"/>
    </source>
</evidence>
<evidence type="ECO:0000256" key="2">
    <source>
        <dbReference type="ARBA" id="ARBA00022670"/>
    </source>
</evidence>
<evidence type="ECO:0000259" key="6">
    <source>
        <dbReference type="PROSITE" id="PS51767"/>
    </source>
</evidence>
<dbReference type="CDD" id="cd06097">
    <property type="entry name" value="Aspergillopepsin_like"/>
    <property type="match status" value="1"/>
</dbReference>
<dbReference type="PANTHER" id="PTHR47966:SF2">
    <property type="entry name" value="ASPERGILLOPEPSIN-1-RELATED"/>
    <property type="match status" value="1"/>
</dbReference>
<keyword evidence="8" id="KW-1185">Reference proteome</keyword>
<reference evidence="7 8" key="1">
    <citation type="submission" date="2020-01" db="EMBL/GenBank/DDBJ databases">
        <authorList>
            <consortium name="DOE Joint Genome Institute"/>
            <person name="Haridas S."/>
            <person name="Albert R."/>
            <person name="Binder M."/>
            <person name="Bloem J."/>
            <person name="Labutti K."/>
            <person name="Salamov A."/>
            <person name="Andreopoulos B."/>
            <person name="Baker S.E."/>
            <person name="Barry K."/>
            <person name="Bills G."/>
            <person name="Bluhm B.H."/>
            <person name="Cannon C."/>
            <person name="Castanera R."/>
            <person name="Culley D.E."/>
            <person name="Daum C."/>
            <person name="Ezra D."/>
            <person name="Gonzalez J.B."/>
            <person name="Henrissat B."/>
            <person name="Kuo A."/>
            <person name="Liang C."/>
            <person name="Lipzen A."/>
            <person name="Lutzoni F."/>
            <person name="Magnuson J."/>
            <person name="Mondo S."/>
            <person name="Nolan M."/>
            <person name="Ohm R."/>
            <person name="Pangilinan J."/>
            <person name="Park H.-J.H."/>
            <person name="Ramirez L."/>
            <person name="Alfaro M."/>
            <person name="Sun H."/>
            <person name="Tritt A."/>
            <person name="Yoshinaga Y."/>
            <person name="Zwiers L.-H.L."/>
            <person name="Turgeon B.G."/>
            <person name="Goodwin S.B."/>
            <person name="Spatafora J.W."/>
            <person name="Crous P.W."/>
            <person name="Grigoriev I.V."/>
        </authorList>
    </citation>
    <scope>NUCLEOTIDE SEQUENCE [LARGE SCALE GENOMIC DNA]</scope>
    <source>
        <strain evidence="7 8">CBS 611.86</strain>
    </source>
</reference>
<sequence>MPALTTFVATLALLSVTANSTPVDHTAAVQKRGFSLTQVERGYFVKSGPAQIAKTFRKFGKAVPARVLAALEAVENGTAPAVPADENDAFYLAPVTMGGTEVQLNVDTGSADLQLAGHEYYKATVSASKQLADSTFRINYGDGSGAGGKVYVDKVVMGGVTATSQAIGAATSVSTAFQRDQQTDGMLGLAFSELNKISPEPQKTWFDNVKAALPAPLFAVALKYHAPGTYDFGFIDKAKYTGDITYVDADSRRGYWGFNASSYKVGTGADKPGTIKAIGDTGSTLLYLPAVIVQDFYSQIEGSTDSATEGGYIFPCDAMVPDLSITVGGIPQIVPGEHIIWAPVDEAKTMCFGGVQDGTGIASFSIFGDIFLKSKYVVHELSETPRLGFAQQAGV</sequence>
<dbReference type="Pfam" id="PF00026">
    <property type="entry name" value="Asp"/>
    <property type="match status" value="1"/>
</dbReference>
<dbReference type="SUPFAM" id="SSF50630">
    <property type="entry name" value="Acid proteases"/>
    <property type="match status" value="1"/>
</dbReference>
<dbReference type="InterPro" id="IPR021109">
    <property type="entry name" value="Peptidase_aspartic_dom_sf"/>
</dbReference>
<evidence type="ECO:0000256" key="4">
    <source>
        <dbReference type="ARBA" id="ARBA00022801"/>
    </source>
</evidence>
<comment type="caution">
    <text evidence="7">The sequence shown here is derived from an EMBL/GenBank/DDBJ whole genome shotgun (WGS) entry which is preliminary data.</text>
</comment>
<evidence type="ECO:0000256" key="3">
    <source>
        <dbReference type="ARBA" id="ARBA00022750"/>
    </source>
</evidence>
<gene>
    <name evidence="7" type="ORF">BDV95DRAFT_626987</name>
</gene>
<accession>A0A7C8M953</accession>
<keyword evidence="5" id="KW-0732">Signal</keyword>
<feature type="domain" description="Peptidase A1" evidence="6">
    <location>
        <begin position="91"/>
        <end position="390"/>
    </location>
</feature>
<dbReference type="GO" id="GO:0006508">
    <property type="term" value="P:proteolysis"/>
    <property type="evidence" value="ECO:0007669"/>
    <property type="project" value="UniProtKB-KW"/>
</dbReference>
<dbReference type="AlphaFoldDB" id="A0A7C8M953"/>
<evidence type="ECO:0000256" key="1">
    <source>
        <dbReference type="ARBA" id="ARBA00007447"/>
    </source>
</evidence>